<evidence type="ECO:0000313" key="3">
    <source>
        <dbReference type="Proteomes" id="UP000078284"/>
    </source>
</evidence>
<dbReference type="InterPro" id="IPR050942">
    <property type="entry name" value="F-box_BR-signaling"/>
</dbReference>
<sequence length="208" mass="22851">MSLFISRFSILSARRLANARFFSSSPYCFLSNKILGESSDGGKIVNYRVFDPSTEQVVTSCEKKIPKKLLGQTCVGASQGWVATMECKDLPVNLTDVFKPCVSPTRVTPLPSLGFYPTPYSTELSLSSSSLDQDFSYTEDIGDLCIFLGASEAFCLTASMYPGLKPNSIYYIGHGLGSYDLTSGTVHSFYPPHAPMLNHVPYWIPSHL</sequence>
<protein>
    <recommendedName>
        <fullName evidence="1">KIB1-4 beta-propeller domain-containing protein</fullName>
    </recommendedName>
</protein>
<dbReference type="PANTHER" id="PTHR44259">
    <property type="entry name" value="OS07G0183000 PROTEIN-RELATED"/>
    <property type="match status" value="1"/>
</dbReference>
<dbReference type="PANTHER" id="PTHR44259:SF89">
    <property type="entry name" value="DUF295 DOMAIN-CONTAINING PROTEIN-RELATED"/>
    <property type="match status" value="1"/>
</dbReference>
<dbReference type="InterPro" id="IPR005174">
    <property type="entry name" value="KIB1-4_b-propeller"/>
</dbReference>
<evidence type="ECO:0000259" key="1">
    <source>
        <dbReference type="Pfam" id="PF03478"/>
    </source>
</evidence>
<dbReference type="ExpressionAtlas" id="A0A178UJ18">
    <property type="expression patterns" value="baseline and differential"/>
</dbReference>
<proteinExistence type="predicted"/>
<dbReference type="Pfam" id="PF03478">
    <property type="entry name" value="Beta-prop_KIB1-4"/>
    <property type="match status" value="1"/>
</dbReference>
<reference evidence="3" key="1">
    <citation type="journal article" date="2016" name="Proc. Natl. Acad. Sci. U.S.A.">
        <title>Chromosome-level assembly of Arabidopsis thaliana Ler reveals the extent of translocation and inversion polymorphisms.</title>
        <authorList>
            <person name="Zapata L."/>
            <person name="Ding J."/>
            <person name="Willing E.M."/>
            <person name="Hartwig B."/>
            <person name="Bezdan D."/>
            <person name="Jiao W.B."/>
            <person name="Patel V."/>
            <person name="Velikkakam James G."/>
            <person name="Koornneef M."/>
            <person name="Ossowski S."/>
            <person name="Schneeberger K."/>
        </authorList>
    </citation>
    <scope>NUCLEOTIDE SEQUENCE [LARGE SCALE GENOMIC DNA]</scope>
    <source>
        <strain evidence="3">cv. Landsberg erecta</strain>
    </source>
</reference>
<dbReference type="EMBL" id="LUHQ01000005">
    <property type="protein sequence ID" value="OAO93723.1"/>
    <property type="molecule type" value="Genomic_DNA"/>
</dbReference>
<dbReference type="Proteomes" id="UP000078284">
    <property type="component" value="Chromosome 5"/>
</dbReference>
<accession>A0A178UJ18</accession>
<gene>
    <name evidence="2" type="ordered locus">AXX17_At5g67080</name>
</gene>
<name>A0A178UJ18_ARATH</name>
<dbReference type="AlphaFoldDB" id="A0A178UJ18"/>
<organism evidence="2 3">
    <name type="scientific">Arabidopsis thaliana</name>
    <name type="common">Mouse-ear cress</name>
    <dbReference type="NCBI Taxonomy" id="3702"/>
    <lineage>
        <taxon>Eukaryota</taxon>
        <taxon>Viridiplantae</taxon>
        <taxon>Streptophyta</taxon>
        <taxon>Embryophyta</taxon>
        <taxon>Tracheophyta</taxon>
        <taxon>Spermatophyta</taxon>
        <taxon>Magnoliopsida</taxon>
        <taxon>eudicotyledons</taxon>
        <taxon>Gunneridae</taxon>
        <taxon>Pentapetalae</taxon>
        <taxon>rosids</taxon>
        <taxon>malvids</taxon>
        <taxon>Brassicales</taxon>
        <taxon>Brassicaceae</taxon>
        <taxon>Camelineae</taxon>
        <taxon>Arabidopsis</taxon>
    </lineage>
</organism>
<evidence type="ECO:0000313" key="2">
    <source>
        <dbReference type="EMBL" id="OAO93723.1"/>
    </source>
</evidence>
<comment type="caution">
    <text evidence="2">The sequence shown here is derived from an EMBL/GenBank/DDBJ whole genome shotgun (WGS) entry which is preliminary data.</text>
</comment>
<feature type="domain" description="KIB1-4 beta-propeller" evidence="1">
    <location>
        <begin position="133"/>
        <end position="179"/>
    </location>
</feature>